<gene>
    <name evidence="2" type="primary">LOC110790672</name>
</gene>
<reference evidence="1" key="1">
    <citation type="journal article" date="2021" name="Nat. Commun.">
        <title>Genomic analyses provide insights into spinach domestication and the genetic basis of agronomic traits.</title>
        <authorList>
            <person name="Cai X."/>
            <person name="Sun X."/>
            <person name="Xu C."/>
            <person name="Sun H."/>
            <person name="Wang X."/>
            <person name="Ge C."/>
            <person name="Zhang Z."/>
            <person name="Wang Q."/>
            <person name="Fei Z."/>
            <person name="Jiao C."/>
            <person name="Wang Q."/>
        </authorList>
    </citation>
    <scope>NUCLEOTIDE SEQUENCE [LARGE SCALE GENOMIC DNA]</scope>
    <source>
        <strain evidence="1">cv. Varoflay</strain>
    </source>
</reference>
<dbReference type="Proteomes" id="UP000813463">
    <property type="component" value="Chromosome 2"/>
</dbReference>
<dbReference type="GeneID" id="110790672"/>
<proteinExistence type="predicted"/>
<dbReference type="RefSeq" id="XP_056692584.1">
    <property type="nucleotide sequence ID" value="XM_056836606.1"/>
</dbReference>
<evidence type="ECO:0000313" key="1">
    <source>
        <dbReference type="Proteomes" id="UP000813463"/>
    </source>
</evidence>
<sequence length="86" mass="10201">MGTLEDLSPFRFLKTSRWRSARHVEGDVYSIWVLPIILDSLLHYVQGWHGINFPRKKSSKLTTIGRRKLHTNCIMHAVTYHKMIYF</sequence>
<reference evidence="2" key="2">
    <citation type="submission" date="2025-08" db="UniProtKB">
        <authorList>
            <consortium name="RefSeq"/>
        </authorList>
    </citation>
    <scope>IDENTIFICATION</scope>
    <source>
        <tissue evidence="2">Leaf</tissue>
    </source>
</reference>
<name>A0ABM3RAE6_SPIOL</name>
<keyword evidence="1" id="KW-1185">Reference proteome</keyword>
<organism evidence="1 2">
    <name type="scientific">Spinacia oleracea</name>
    <name type="common">Spinach</name>
    <dbReference type="NCBI Taxonomy" id="3562"/>
    <lineage>
        <taxon>Eukaryota</taxon>
        <taxon>Viridiplantae</taxon>
        <taxon>Streptophyta</taxon>
        <taxon>Embryophyta</taxon>
        <taxon>Tracheophyta</taxon>
        <taxon>Spermatophyta</taxon>
        <taxon>Magnoliopsida</taxon>
        <taxon>eudicotyledons</taxon>
        <taxon>Gunneridae</taxon>
        <taxon>Pentapetalae</taxon>
        <taxon>Caryophyllales</taxon>
        <taxon>Chenopodiaceae</taxon>
        <taxon>Chenopodioideae</taxon>
        <taxon>Anserineae</taxon>
        <taxon>Spinacia</taxon>
    </lineage>
</organism>
<evidence type="ECO:0000313" key="2">
    <source>
        <dbReference type="RefSeq" id="XP_056692584.1"/>
    </source>
</evidence>
<accession>A0ABM3RAE6</accession>
<protein>
    <submittedName>
        <fullName evidence="2">Uncharacterized protein isoform X2</fullName>
    </submittedName>
</protein>